<protein>
    <submittedName>
        <fullName evidence="2">Uncharacterized protein</fullName>
    </submittedName>
</protein>
<evidence type="ECO:0000313" key="2">
    <source>
        <dbReference type="EMBL" id="KAJ6427169.1"/>
    </source>
</evidence>
<feature type="compositionally biased region" description="Acidic residues" evidence="1">
    <location>
        <begin position="49"/>
        <end position="76"/>
    </location>
</feature>
<dbReference type="AlphaFoldDB" id="A0AAD6PET6"/>
<gene>
    <name evidence="2" type="ORF">OIU84_022721</name>
</gene>
<dbReference type="Proteomes" id="UP001162972">
    <property type="component" value="Chromosome 1"/>
</dbReference>
<dbReference type="EMBL" id="JAPFFJ010000005">
    <property type="protein sequence ID" value="KAJ6427169.1"/>
    <property type="molecule type" value="Genomic_DNA"/>
</dbReference>
<accession>A0AAD6PET6</accession>
<sequence length="121" mass="13371">MVLQSESVDEDLEHFEDIVEETDNEPSTTPKKEEIGVDLVGNSDKMDSESDSAEDEDDSPASSSEDDVSDEDELIMEDSSKEPQESQPQSDHNGNQPLINSSGSSLPGGYDPRHRASWWEL</sequence>
<reference evidence="2 3" key="1">
    <citation type="journal article" date="2023" name="Int. J. Mol. Sci.">
        <title>De Novo Assembly and Annotation of 11 Diverse Shrub Willow (Salix) Genomes Reveals Novel Gene Organization in Sex-Linked Regions.</title>
        <authorList>
            <person name="Hyden B."/>
            <person name="Feng K."/>
            <person name="Yates T.B."/>
            <person name="Jawdy S."/>
            <person name="Cereghino C."/>
            <person name="Smart L.B."/>
            <person name="Muchero W."/>
        </authorList>
    </citation>
    <scope>NUCLEOTIDE SEQUENCE [LARGE SCALE GENOMIC DNA]</scope>
    <source>
        <tissue evidence="2">Shoot tip</tissue>
    </source>
</reference>
<feature type="compositionally biased region" description="Polar residues" evidence="1">
    <location>
        <begin position="92"/>
        <end position="105"/>
    </location>
</feature>
<comment type="caution">
    <text evidence="2">The sequence shown here is derived from an EMBL/GenBank/DDBJ whole genome shotgun (WGS) entry which is preliminary data.</text>
</comment>
<evidence type="ECO:0000256" key="1">
    <source>
        <dbReference type="SAM" id="MobiDB-lite"/>
    </source>
</evidence>
<feature type="region of interest" description="Disordered" evidence="1">
    <location>
        <begin position="1"/>
        <end position="121"/>
    </location>
</feature>
<feature type="compositionally biased region" description="Acidic residues" evidence="1">
    <location>
        <begin position="7"/>
        <end position="24"/>
    </location>
</feature>
<name>A0AAD6PET6_9ROSI</name>
<evidence type="ECO:0000313" key="3">
    <source>
        <dbReference type="Proteomes" id="UP001162972"/>
    </source>
</evidence>
<organism evidence="2 3">
    <name type="scientific">Salix udensis</name>
    <dbReference type="NCBI Taxonomy" id="889485"/>
    <lineage>
        <taxon>Eukaryota</taxon>
        <taxon>Viridiplantae</taxon>
        <taxon>Streptophyta</taxon>
        <taxon>Embryophyta</taxon>
        <taxon>Tracheophyta</taxon>
        <taxon>Spermatophyta</taxon>
        <taxon>Magnoliopsida</taxon>
        <taxon>eudicotyledons</taxon>
        <taxon>Gunneridae</taxon>
        <taxon>Pentapetalae</taxon>
        <taxon>rosids</taxon>
        <taxon>fabids</taxon>
        <taxon>Malpighiales</taxon>
        <taxon>Salicaceae</taxon>
        <taxon>Saliceae</taxon>
        <taxon>Salix</taxon>
    </lineage>
</organism>
<keyword evidence="3" id="KW-1185">Reference proteome</keyword>
<proteinExistence type="predicted"/>
<feature type="non-terminal residue" evidence="2">
    <location>
        <position position="1"/>
    </location>
</feature>